<reference evidence="1" key="1">
    <citation type="submission" date="2014-11" db="EMBL/GenBank/DDBJ databases">
        <authorList>
            <person name="Amaro Gonzalez C."/>
        </authorList>
    </citation>
    <scope>NUCLEOTIDE SEQUENCE</scope>
</reference>
<sequence length="58" mass="7018">MKITHRRGKRSKKREVQYFILKLEYPASSQRVDRADPFLALFFFRPSRPTESTKWSTQ</sequence>
<protein>
    <submittedName>
        <fullName evidence="1">Uncharacterized protein</fullName>
    </submittedName>
</protein>
<organism evidence="1">
    <name type="scientific">Anguilla anguilla</name>
    <name type="common">European freshwater eel</name>
    <name type="synonym">Muraena anguilla</name>
    <dbReference type="NCBI Taxonomy" id="7936"/>
    <lineage>
        <taxon>Eukaryota</taxon>
        <taxon>Metazoa</taxon>
        <taxon>Chordata</taxon>
        <taxon>Craniata</taxon>
        <taxon>Vertebrata</taxon>
        <taxon>Euteleostomi</taxon>
        <taxon>Actinopterygii</taxon>
        <taxon>Neopterygii</taxon>
        <taxon>Teleostei</taxon>
        <taxon>Anguilliformes</taxon>
        <taxon>Anguillidae</taxon>
        <taxon>Anguilla</taxon>
    </lineage>
</organism>
<name>A0A0E9THZ9_ANGAN</name>
<dbReference type="AlphaFoldDB" id="A0A0E9THZ9"/>
<dbReference type="EMBL" id="GBXM01055293">
    <property type="protein sequence ID" value="JAH53284.1"/>
    <property type="molecule type" value="Transcribed_RNA"/>
</dbReference>
<proteinExistence type="predicted"/>
<evidence type="ECO:0000313" key="1">
    <source>
        <dbReference type="EMBL" id="JAH53284.1"/>
    </source>
</evidence>
<accession>A0A0E9THZ9</accession>
<reference evidence="1" key="2">
    <citation type="journal article" date="2015" name="Fish Shellfish Immunol.">
        <title>Early steps in the European eel (Anguilla anguilla)-Vibrio vulnificus interaction in the gills: Role of the RtxA13 toxin.</title>
        <authorList>
            <person name="Callol A."/>
            <person name="Pajuelo D."/>
            <person name="Ebbesson L."/>
            <person name="Teles M."/>
            <person name="MacKenzie S."/>
            <person name="Amaro C."/>
        </authorList>
    </citation>
    <scope>NUCLEOTIDE SEQUENCE</scope>
</reference>